<accession>A0A233V4V3</accession>
<evidence type="ECO:0000256" key="15">
    <source>
        <dbReference type="ARBA" id="ARBA00049902"/>
    </source>
</evidence>
<dbReference type="GO" id="GO:0051301">
    <property type="term" value="P:cell division"/>
    <property type="evidence" value="ECO:0007669"/>
    <property type="project" value="UniProtKB-KW"/>
</dbReference>
<keyword evidence="19" id="KW-0131">Cell cycle</keyword>
<dbReference type="PROSITE" id="PS00428">
    <property type="entry name" value="FTSW_RODA_SPOVE"/>
    <property type="match status" value="1"/>
</dbReference>
<evidence type="ECO:0000256" key="16">
    <source>
        <dbReference type="ARBA" id="ARBA00049966"/>
    </source>
</evidence>
<evidence type="ECO:0000313" key="18">
    <source>
        <dbReference type="EMBL" id="MBS5964288.1"/>
    </source>
</evidence>
<keyword evidence="7 17" id="KW-1133">Transmembrane helix</keyword>
<feature type="transmembrane region" description="Helical" evidence="17">
    <location>
        <begin position="72"/>
        <end position="89"/>
    </location>
</feature>
<evidence type="ECO:0000256" key="8">
    <source>
        <dbReference type="ARBA" id="ARBA00023136"/>
    </source>
</evidence>
<evidence type="ECO:0000256" key="4">
    <source>
        <dbReference type="ARBA" id="ARBA00022692"/>
    </source>
</evidence>
<dbReference type="RefSeq" id="WP_094205546.1">
    <property type="nucleotide sequence ID" value="NZ_JAHAIK010000003.1"/>
</dbReference>
<evidence type="ECO:0000256" key="17">
    <source>
        <dbReference type="SAM" id="Phobius"/>
    </source>
</evidence>
<evidence type="ECO:0000256" key="10">
    <source>
        <dbReference type="ARBA" id="ARBA00033270"/>
    </source>
</evidence>
<keyword evidence="5" id="KW-0133">Cell shape</keyword>
<name>A0A233V4V3_FINMA</name>
<protein>
    <recommendedName>
        <fullName evidence="12">Probable peptidoglycan glycosyltransferase FtsW</fullName>
        <ecNumber evidence="14">2.4.99.28</ecNumber>
    </recommendedName>
    <alternativeName>
        <fullName evidence="13">Cell division protein FtsW</fullName>
    </alternativeName>
    <alternativeName>
        <fullName evidence="10">Cell wall polymerase</fullName>
    </alternativeName>
    <alternativeName>
        <fullName evidence="9">Peptidoglycan polymerase</fullName>
    </alternativeName>
</protein>
<evidence type="ECO:0000256" key="11">
    <source>
        <dbReference type="ARBA" id="ARBA00038053"/>
    </source>
</evidence>
<evidence type="ECO:0000256" key="13">
    <source>
        <dbReference type="ARBA" id="ARBA00041418"/>
    </source>
</evidence>
<evidence type="ECO:0000256" key="1">
    <source>
        <dbReference type="ARBA" id="ARBA00004141"/>
    </source>
</evidence>
<feature type="transmembrane region" description="Helical" evidence="17">
    <location>
        <begin position="9"/>
        <end position="28"/>
    </location>
</feature>
<comment type="subcellular location">
    <subcellularLocation>
        <location evidence="1">Membrane</location>
        <topology evidence="1">Multi-pass membrane protein</topology>
    </subcellularLocation>
</comment>
<evidence type="ECO:0000256" key="14">
    <source>
        <dbReference type="ARBA" id="ARBA00044770"/>
    </source>
</evidence>
<sequence length="369" mass="41216">MKLSKDGKGILYITIFLTIFGIIMVLSSSWPTAVSEHRAWYYYGLRQGIFALLGFILMKFTSVFDNENYKKNALWIFIFAILLCMLVFTPLGKEINYAKRWIKIKSFSFMPSDILKFASINLAAAIVSQNINKIKTFKEGFMRMILLVAISGGIVFMQPDLSTAIVIIGSVFCVFMVSGLNFRYIVSTFIAALAFGYIAIFKVKIGYSRIDRIIAFIDPLGNLEDEGWQLSQSLAAVSNGSFLGSGLGMSKQKFLYLSQAHNDFIFAIICEEFGFLGALVLIIAYFAFLVFGIRIAMKTKYTYSRLLVSGILFVIGIQAYVNMTVVTGLIPPTGLTLPFISYGGTSLMIMLALVGIILNVDRNNEEERQ</sequence>
<feature type="transmembrane region" description="Helical" evidence="17">
    <location>
        <begin position="40"/>
        <end position="60"/>
    </location>
</feature>
<dbReference type="GO" id="GO:0032153">
    <property type="term" value="C:cell division site"/>
    <property type="evidence" value="ECO:0007669"/>
    <property type="project" value="TreeGrafter"/>
</dbReference>
<keyword evidence="3" id="KW-0808">Transferase</keyword>
<dbReference type="GO" id="GO:0009252">
    <property type="term" value="P:peptidoglycan biosynthetic process"/>
    <property type="evidence" value="ECO:0007669"/>
    <property type="project" value="UniProtKB-KW"/>
</dbReference>
<keyword evidence="19" id="KW-0132">Cell division</keyword>
<reference evidence="18" key="3">
    <citation type="submission" date="2021-02" db="EMBL/GenBank/DDBJ databases">
        <title>Infant gut strain persistence is associated with maternal origin, phylogeny, and functional potential including surface adhesion and iron acquisition.</title>
        <authorList>
            <person name="Lou Y.C."/>
        </authorList>
    </citation>
    <scope>NUCLEOTIDE SEQUENCE</scope>
    <source>
        <strain evidence="18">L3_058_000G1_dasL3_058_000G1_concoct_72</strain>
    </source>
</reference>
<dbReference type="InterPro" id="IPR001182">
    <property type="entry name" value="FtsW/RodA"/>
</dbReference>
<dbReference type="InterPro" id="IPR018365">
    <property type="entry name" value="Cell_cycle_FtsW-rel_CS"/>
</dbReference>
<comment type="caution">
    <text evidence="19">The sequence shown here is derived from an EMBL/GenBank/DDBJ whole genome shotgun (WGS) entry which is preliminary data.</text>
</comment>
<keyword evidence="2" id="KW-0328">Glycosyltransferase</keyword>
<comment type="catalytic activity">
    <reaction evidence="15">
        <text>[GlcNAc-(1-&gt;4)-Mur2Ac(oyl-L-Ala-gamma-D-Glu-L-Lys-D-Ala-D-Ala)](n)-di-trans,octa-cis-undecaprenyl diphosphate + beta-D-GlcNAc-(1-&gt;4)-Mur2Ac(oyl-L-Ala-gamma-D-Glu-L-Lys-D-Ala-D-Ala)-di-trans,octa-cis-undecaprenyl diphosphate = [GlcNAc-(1-&gt;4)-Mur2Ac(oyl-L-Ala-gamma-D-Glu-L-Lys-D-Ala-D-Ala)](n+1)-di-trans,octa-cis-undecaprenyl diphosphate + di-trans,octa-cis-undecaprenyl diphosphate + H(+)</text>
        <dbReference type="Rhea" id="RHEA:23708"/>
        <dbReference type="Rhea" id="RHEA-COMP:9602"/>
        <dbReference type="Rhea" id="RHEA-COMP:9603"/>
        <dbReference type="ChEBI" id="CHEBI:15378"/>
        <dbReference type="ChEBI" id="CHEBI:58405"/>
        <dbReference type="ChEBI" id="CHEBI:60033"/>
        <dbReference type="ChEBI" id="CHEBI:78435"/>
        <dbReference type="EC" id="2.4.99.28"/>
    </reaction>
</comment>
<feature type="transmembrane region" description="Helical" evidence="17">
    <location>
        <begin position="264"/>
        <end position="291"/>
    </location>
</feature>
<dbReference type="Proteomes" id="UP000215413">
    <property type="component" value="Unassembled WGS sequence"/>
</dbReference>
<dbReference type="GO" id="GO:0015648">
    <property type="term" value="F:lipid-linked peptidoglycan transporter activity"/>
    <property type="evidence" value="ECO:0007669"/>
    <property type="project" value="TreeGrafter"/>
</dbReference>
<evidence type="ECO:0000256" key="2">
    <source>
        <dbReference type="ARBA" id="ARBA00022676"/>
    </source>
</evidence>
<evidence type="ECO:0000256" key="3">
    <source>
        <dbReference type="ARBA" id="ARBA00022679"/>
    </source>
</evidence>
<dbReference type="PANTHER" id="PTHR30474">
    <property type="entry name" value="CELL CYCLE PROTEIN"/>
    <property type="match status" value="1"/>
</dbReference>
<dbReference type="PANTHER" id="PTHR30474:SF2">
    <property type="entry name" value="PEPTIDOGLYCAN GLYCOSYLTRANSFERASE FTSW-RELATED"/>
    <property type="match status" value="1"/>
</dbReference>
<evidence type="ECO:0000256" key="5">
    <source>
        <dbReference type="ARBA" id="ARBA00022960"/>
    </source>
</evidence>
<dbReference type="EC" id="2.4.99.28" evidence="14"/>
<comment type="similarity">
    <text evidence="11">Belongs to the SEDS family. FtsW subfamily.</text>
</comment>
<dbReference type="EMBL" id="NDYC01000019">
    <property type="protein sequence ID" value="OXZ27415.1"/>
    <property type="molecule type" value="Genomic_DNA"/>
</dbReference>
<keyword evidence="4 17" id="KW-0812">Transmembrane</keyword>
<evidence type="ECO:0000256" key="6">
    <source>
        <dbReference type="ARBA" id="ARBA00022984"/>
    </source>
</evidence>
<feature type="transmembrane region" description="Helical" evidence="17">
    <location>
        <begin position="189"/>
        <end position="207"/>
    </location>
</feature>
<evidence type="ECO:0000256" key="12">
    <source>
        <dbReference type="ARBA" id="ARBA00041185"/>
    </source>
</evidence>
<dbReference type="GO" id="GO:0008360">
    <property type="term" value="P:regulation of cell shape"/>
    <property type="evidence" value="ECO:0007669"/>
    <property type="project" value="UniProtKB-KW"/>
</dbReference>
<keyword evidence="8 17" id="KW-0472">Membrane</keyword>
<evidence type="ECO:0000256" key="7">
    <source>
        <dbReference type="ARBA" id="ARBA00022989"/>
    </source>
</evidence>
<feature type="transmembrane region" description="Helical" evidence="17">
    <location>
        <begin position="341"/>
        <end position="360"/>
    </location>
</feature>
<dbReference type="Proteomes" id="UP000730862">
    <property type="component" value="Unassembled WGS sequence"/>
</dbReference>
<keyword evidence="6" id="KW-0573">Peptidoglycan synthesis</keyword>
<feature type="transmembrane region" description="Helical" evidence="17">
    <location>
        <begin position="140"/>
        <end position="157"/>
    </location>
</feature>
<reference evidence="20" key="2">
    <citation type="submission" date="2017-04" db="EMBL/GenBank/DDBJ databases">
        <title>Finegoldia magna isolated from orthopedic joint implant-associated infections.</title>
        <authorList>
            <person name="Bjorklund S."/>
            <person name="Bruggemann H."/>
            <person name="Jensen A."/>
            <person name="Hellmark B."/>
            <person name="Soderquist B."/>
        </authorList>
    </citation>
    <scope>NUCLEOTIDE SEQUENCE [LARGE SCALE GENOMIC DNA]</scope>
    <source>
        <strain evidence="20">CCUG 54800</strain>
    </source>
</reference>
<gene>
    <name evidence="19" type="ORF">B9N49_03550</name>
    <name evidence="18" type="ORF">KIA07_01295</name>
</gene>
<dbReference type="AlphaFoldDB" id="A0A233V4V3"/>
<proteinExistence type="inferred from homology"/>
<evidence type="ECO:0000313" key="19">
    <source>
        <dbReference type="EMBL" id="OXZ27415.1"/>
    </source>
</evidence>
<reference evidence="19" key="1">
    <citation type="journal article" date="2017" name="J. Clin. Microbiol.">
        <title>Finegoldia magna Isolated from Orthopedic Joint Implant-Associated Infections.</title>
        <authorList>
            <person name="Soderquist B."/>
            <person name="Bjorklund S."/>
            <person name="Hellmark B."/>
            <person name="Jensen A."/>
            <person name="Bruggemann H."/>
        </authorList>
    </citation>
    <scope>NUCLEOTIDE SEQUENCE</scope>
    <source>
        <strain evidence="19">CCUG 54800</strain>
    </source>
</reference>
<comment type="function">
    <text evidence="16">Peptidoglycan polymerase that is essential for cell division.</text>
</comment>
<feature type="transmembrane region" description="Helical" evidence="17">
    <location>
        <begin position="163"/>
        <end position="182"/>
    </location>
</feature>
<dbReference type="GO" id="GO:0005886">
    <property type="term" value="C:plasma membrane"/>
    <property type="evidence" value="ECO:0007669"/>
    <property type="project" value="TreeGrafter"/>
</dbReference>
<dbReference type="GO" id="GO:0008955">
    <property type="term" value="F:peptidoglycan glycosyltransferase activity"/>
    <property type="evidence" value="ECO:0007669"/>
    <property type="project" value="UniProtKB-EC"/>
</dbReference>
<dbReference type="EMBL" id="JAHAIK010000003">
    <property type="protein sequence ID" value="MBS5964288.1"/>
    <property type="molecule type" value="Genomic_DNA"/>
</dbReference>
<evidence type="ECO:0000313" key="20">
    <source>
        <dbReference type="Proteomes" id="UP000215413"/>
    </source>
</evidence>
<feature type="transmembrane region" description="Helical" evidence="17">
    <location>
        <begin position="303"/>
        <end position="321"/>
    </location>
</feature>
<dbReference type="Pfam" id="PF01098">
    <property type="entry name" value="FTSW_RODA_SPOVE"/>
    <property type="match status" value="1"/>
</dbReference>
<evidence type="ECO:0000256" key="9">
    <source>
        <dbReference type="ARBA" id="ARBA00032370"/>
    </source>
</evidence>
<organism evidence="19 20">
    <name type="scientific">Finegoldia magna</name>
    <name type="common">Peptostreptococcus magnus</name>
    <dbReference type="NCBI Taxonomy" id="1260"/>
    <lineage>
        <taxon>Bacteria</taxon>
        <taxon>Bacillati</taxon>
        <taxon>Bacillota</taxon>
        <taxon>Tissierellia</taxon>
        <taxon>Tissierellales</taxon>
        <taxon>Peptoniphilaceae</taxon>
        <taxon>Finegoldia</taxon>
    </lineage>
</organism>